<protein>
    <submittedName>
        <fullName evidence="7">High-affinity Fe2+/Pb2+ permease</fullName>
    </submittedName>
</protein>
<dbReference type="Proteomes" id="UP000011744">
    <property type="component" value="Unassembled WGS sequence"/>
</dbReference>
<evidence type="ECO:0000256" key="1">
    <source>
        <dbReference type="ARBA" id="ARBA00004141"/>
    </source>
</evidence>
<feature type="transmembrane region" description="Helical" evidence="6">
    <location>
        <begin position="248"/>
        <end position="265"/>
    </location>
</feature>
<evidence type="ECO:0000256" key="2">
    <source>
        <dbReference type="ARBA" id="ARBA00008333"/>
    </source>
</evidence>
<dbReference type="eggNOG" id="COG0672">
    <property type="taxonomic scope" value="Bacteria"/>
</dbReference>
<dbReference type="PANTHER" id="PTHR31632:SF2">
    <property type="entry name" value="PLASMA MEMBRANE IRON PERMEASE"/>
    <property type="match status" value="1"/>
</dbReference>
<feature type="transmembrane region" description="Helical" evidence="6">
    <location>
        <begin position="108"/>
        <end position="128"/>
    </location>
</feature>
<dbReference type="OrthoDB" id="7260758at2"/>
<dbReference type="GO" id="GO:0033573">
    <property type="term" value="C:high-affinity iron permease complex"/>
    <property type="evidence" value="ECO:0007669"/>
    <property type="project" value="InterPro"/>
</dbReference>
<dbReference type="EMBL" id="AONQ01000045">
    <property type="protein sequence ID" value="EME68999.1"/>
    <property type="molecule type" value="Genomic_DNA"/>
</dbReference>
<reference evidence="7 8" key="1">
    <citation type="journal article" date="2014" name="Genome Announc.">
        <title>Draft Genome Sequence of Magnetospirillum sp. Strain SO-1, a Freshwater Magnetotactic Bacterium Isolated from the Ol'khovka River, Russia.</title>
        <authorList>
            <person name="Grouzdev D.S."/>
            <person name="Dziuba M.V."/>
            <person name="Sukhacheva M.S."/>
            <person name="Mardanov A.V."/>
            <person name="Beletskiy A.V."/>
            <person name="Kuznetsov B.B."/>
            <person name="Skryabin K.G."/>
        </authorList>
    </citation>
    <scope>NUCLEOTIDE SEQUENCE [LARGE SCALE GENOMIC DNA]</scope>
    <source>
        <strain evidence="7 8">SO-1</strain>
    </source>
</reference>
<name>M3A924_9PROT</name>
<gene>
    <name evidence="7" type="ORF">H261_15457</name>
</gene>
<keyword evidence="5 6" id="KW-0472">Membrane</keyword>
<dbReference type="STRING" id="1244869.H261_15457"/>
<proteinExistence type="inferred from homology"/>
<feature type="transmembrane region" description="Helical" evidence="6">
    <location>
        <begin position="36"/>
        <end position="56"/>
    </location>
</feature>
<dbReference type="PANTHER" id="PTHR31632">
    <property type="entry name" value="IRON TRANSPORTER FTH1"/>
    <property type="match status" value="1"/>
</dbReference>
<feature type="transmembrane region" description="Helical" evidence="6">
    <location>
        <begin position="148"/>
        <end position="169"/>
    </location>
</feature>
<sequence length="270" mass="27719">MLASAVIVFREVLEAALIVGIVLAATKGLAGSRRWVTMGILAGLLGSAVLAGSAEALSEAAEGMGQEVFNASILGLAVLMLGWHTVWMSRHGREMAAEMRQVGHAVSVGSRPLSVLAVVVGVAVLREGAETVLFVFGVSASGESGGKLATLAGCAVGLGAGITVGILLYRGLLAIPARHLFSVTTWLVTLLAAGMAAQAVTYLSAAGLIDMATQPLWDTSWLLPENSIGGRLLHTLVGYVDRPSAGQLAAYATTLLAITGLARVVSRRHA</sequence>
<organism evidence="7 8">
    <name type="scientific">Paramagnetospirillum caucaseum</name>
    <dbReference type="NCBI Taxonomy" id="1244869"/>
    <lineage>
        <taxon>Bacteria</taxon>
        <taxon>Pseudomonadati</taxon>
        <taxon>Pseudomonadota</taxon>
        <taxon>Alphaproteobacteria</taxon>
        <taxon>Rhodospirillales</taxon>
        <taxon>Magnetospirillaceae</taxon>
        <taxon>Paramagnetospirillum</taxon>
    </lineage>
</organism>
<dbReference type="AlphaFoldDB" id="M3A924"/>
<dbReference type="PATRIC" id="fig|1244869.3.peg.3101"/>
<comment type="similarity">
    <text evidence="2">Belongs to the oxidase-dependent Fe transporter (OFeT) (TC 9.A.10.1) family.</text>
</comment>
<evidence type="ECO:0000256" key="3">
    <source>
        <dbReference type="ARBA" id="ARBA00022692"/>
    </source>
</evidence>
<evidence type="ECO:0000313" key="7">
    <source>
        <dbReference type="EMBL" id="EME68999.1"/>
    </source>
</evidence>
<dbReference type="GO" id="GO:0015093">
    <property type="term" value="F:ferrous iron transmembrane transporter activity"/>
    <property type="evidence" value="ECO:0007669"/>
    <property type="project" value="TreeGrafter"/>
</dbReference>
<accession>M3A924</accession>
<dbReference type="Pfam" id="PF03239">
    <property type="entry name" value="FTR1"/>
    <property type="match status" value="1"/>
</dbReference>
<dbReference type="RefSeq" id="WP_008619233.1">
    <property type="nucleotide sequence ID" value="NZ_AONQ01000045.1"/>
</dbReference>
<keyword evidence="3 6" id="KW-0812">Transmembrane</keyword>
<comment type="caution">
    <text evidence="7">The sequence shown here is derived from an EMBL/GenBank/DDBJ whole genome shotgun (WGS) entry which is preliminary data.</text>
</comment>
<dbReference type="InterPro" id="IPR004923">
    <property type="entry name" value="FTR1/Fip1/EfeU"/>
</dbReference>
<evidence type="ECO:0000313" key="8">
    <source>
        <dbReference type="Proteomes" id="UP000011744"/>
    </source>
</evidence>
<evidence type="ECO:0000256" key="4">
    <source>
        <dbReference type="ARBA" id="ARBA00022989"/>
    </source>
</evidence>
<evidence type="ECO:0000256" key="5">
    <source>
        <dbReference type="ARBA" id="ARBA00023136"/>
    </source>
</evidence>
<evidence type="ECO:0000256" key="6">
    <source>
        <dbReference type="SAM" id="Phobius"/>
    </source>
</evidence>
<keyword evidence="8" id="KW-1185">Reference proteome</keyword>
<feature type="transmembrane region" description="Helical" evidence="6">
    <location>
        <begin position="68"/>
        <end position="87"/>
    </location>
</feature>
<keyword evidence="4 6" id="KW-1133">Transmembrane helix</keyword>
<comment type="subcellular location">
    <subcellularLocation>
        <location evidence="1">Membrane</location>
        <topology evidence="1">Multi-pass membrane protein</topology>
    </subcellularLocation>
</comment>
<feature type="transmembrane region" description="Helical" evidence="6">
    <location>
        <begin position="181"/>
        <end position="209"/>
    </location>
</feature>